<dbReference type="GO" id="GO:0003677">
    <property type="term" value="F:DNA binding"/>
    <property type="evidence" value="ECO:0007669"/>
    <property type="project" value="InterPro"/>
</dbReference>
<accession>A0A0D0GMS7</accession>
<dbReference type="AlphaFoldDB" id="A0A0D0GMS7"/>
<keyword evidence="2" id="KW-0805">Transcription regulation</keyword>
<evidence type="ECO:0000313" key="6">
    <source>
        <dbReference type="EMBL" id="KIO75751.1"/>
    </source>
</evidence>
<gene>
    <name evidence="6" type="ORF">TH53_18960</name>
</gene>
<protein>
    <submittedName>
        <fullName evidence="6">Contig85, whole genome shotgun sequence</fullName>
    </submittedName>
</protein>
<dbReference type="NCBIfam" id="TIGR02937">
    <property type="entry name" value="sigma70-ECF"/>
    <property type="match status" value="1"/>
</dbReference>
<dbReference type="InterPro" id="IPR013324">
    <property type="entry name" value="RNA_pol_sigma_r3/r4-like"/>
</dbReference>
<keyword evidence="7" id="KW-1185">Reference proteome</keyword>
<dbReference type="SUPFAM" id="SSF88659">
    <property type="entry name" value="Sigma3 and sigma4 domains of RNA polymerase sigma factors"/>
    <property type="match status" value="1"/>
</dbReference>
<dbReference type="InterPro" id="IPR039425">
    <property type="entry name" value="RNA_pol_sigma-70-like"/>
</dbReference>
<dbReference type="Pfam" id="PF04542">
    <property type="entry name" value="Sigma70_r2"/>
    <property type="match status" value="1"/>
</dbReference>
<dbReference type="InterPro" id="IPR000792">
    <property type="entry name" value="Tscrpt_reg_LuxR_C"/>
</dbReference>
<dbReference type="Gene3D" id="1.10.10.10">
    <property type="entry name" value="Winged helix-like DNA-binding domain superfamily/Winged helix DNA-binding domain"/>
    <property type="match status" value="1"/>
</dbReference>
<dbReference type="Pfam" id="PF08281">
    <property type="entry name" value="Sigma70_r4_2"/>
    <property type="match status" value="1"/>
</dbReference>
<evidence type="ECO:0000313" key="7">
    <source>
        <dbReference type="Proteomes" id="UP000032049"/>
    </source>
</evidence>
<keyword evidence="4" id="KW-0804">Transcription</keyword>
<comment type="similarity">
    <text evidence="1">Belongs to the sigma-70 factor family. ECF subfamily.</text>
</comment>
<evidence type="ECO:0000256" key="1">
    <source>
        <dbReference type="ARBA" id="ARBA00010641"/>
    </source>
</evidence>
<dbReference type="EMBL" id="JXRA01000085">
    <property type="protein sequence ID" value="KIO75751.1"/>
    <property type="molecule type" value="Genomic_DNA"/>
</dbReference>
<dbReference type="CDD" id="cd06171">
    <property type="entry name" value="Sigma70_r4"/>
    <property type="match status" value="1"/>
</dbReference>
<sequence length="193" mass="22371">MSNQKSLTDSELIELLKQEDQTAFAEIYERYWTVLFLHARNLLRDNDEAADIVQELFAGLWLKSKSVVLSGSLSSYLYKAVRNKVFDHLRHKKVMNDYLKSINDFILEEQFVADELLREKELAAIIENEINALPAKMREVFILSRKQYLSYQQIALQLNISEHTVKSQISNALRTLRTKVGASAFLIAYLMSH</sequence>
<organism evidence="6 7">
    <name type="scientific">Pedobacter lusitanus</name>
    <dbReference type="NCBI Taxonomy" id="1503925"/>
    <lineage>
        <taxon>Bacteria</taxon>
        <taxon>Pseudomonadati</taxon>
        <taxon>Bacteroidota</taxon>
        <taxon>Sphingobacteriia</taxon>
        <taxon>Sphingobacteriales</taxon>
        <taxon>Sphingobacteriaceae</taxon>
        <taxon>Pedobacter</taxon>
    </lineage>
</organism>
<feature type="domain" description="HTH luxR-type" evidence="5">
    <location>
        <begin position="130"/>
        <end position="188"/>
    </location>
</feature>
<dbReference type="PANTHER" id="PTHR43133">
    <property type="entry name" value="RNA POLYMERASE ECF-TYPE SIGMA FACTO"/>
    <property type="match status" value="1"/>
</dbReference>
<keyword evidence="3" id="KW-0731">Sigma factor</keyword>
<dbReference type="InterPro" id="IPR014284">
    <property type="entry name" value="RNA_pol_sigma-70_dom"/>
</dbReference>
<reference evidence="6 7" key="1">
    <citation type="submission" date="2015-01" db="EMBL/GenBank/DDBJ databases">
        <title>Draft genome sequence of Pedobacter sp. NL19 isolated from sludge of an effluent treatment pond in an abandoned uranium mine.</title>
        <authorList>
            <person name="Santos T."/>
            <person name="Caetano T."/>
            <person name="Covas C."/>
            <person name="Cruz A."/>
            <person name="Mendo S."/>
        </authorList>
    </citation>
    <scope>NUCLEOTIDE SEQUENCE [LARGE SCALE GENOMIC DNA]</scope>
    <source>
        <strain evidence="6 7">NL19</strain>
    </source>
</reference>
<dbReference type="InterPro" id="IPR013325">
    <property type="entry name" value="RNA_pol_sigma_r2"/>
</dbReference>
<dbReference type="GO" id="GO:0016987">
    <property type="term" value="F:sigma factor activity"/>
    <property type="evidence" value="ECO:0007669"/>
    <property type="project" value="UniProtKB-KW"/>
</dbReference>
<dbReference type="OrthoDB" id="659569at2"/>
<dbReference type="SUPFAM" id="SSF88946">
    <property type="entry name" value="Sigma2 domain of RNA polymerase sigma factors"/>
    <property type="match status" value="1"/>
</dbReference>
<dbReference type="Gene3D" id="1.10.1740.10">
    <property type="match status" value="1"/>
</dbReference>
<proteinExistence type="inferred from homology"/>
<dbReference type="PANTHER" id="PTHR43133:SF46">
    <property type="entry name" value="RNA POLYMERASE SIGMA-70 FACTOR ECF SUBFAMILY"/>
    <property type="match status" value="1"/>
</dbReference>
<dbReference type="NCBIfam" id="TIGR02985">
    <property type="entry name" value="Sig70_bacteroi1"/>
    <property type="match status" value="1"/>
</dbReference>
<dbReference type="InterPro" id="IPR014327">
    <property type="entry name" value="RNA_pol_sigma70_bacteroid"/>
</dbReference>
<evidence type="ECO:0000259" key="5">
    <source>
        <dbReference type="SMART" id="SM00421"/>
    </source>
</evidence>
<dbReference type="InterPro" id="IPR013249">
    <property type="entry name" value="RNA_pol_sigma70_r4_t2"/>
</dbReference>
<dbReference type="InterPro" id="IPR036388">
    <property type="entry name" value="WH-like_DNA-bd_sf"/>
</dbReference>
<name>A0A0D0GMS7_9SPHI</name>
<dbReference type="InterPro" id="IPR007627">
    <property type="entry name" value="RNA_pol_sigma70_r2"/>
</dbReference>
<dbReference type="Proteomes" id="UP000032049">
    <property type="component" value="Unassembled WGS sequence"/>
</dbReference>
<evidence type="ECO:0000256" key="3">
    <source>
        <dbReference type="ARBA" id="ARBA00023082"/>
    </source>
</evidence>
<dbReference type="RefSeq" id="WP_041884322.1">
    <property type="nucleotide sequence ID" value="NZ_CP157278.1"/>
</dbReference>
<comment type="caution">
    <text evidence="6">The sequence shown here is derived from an EMBL/GenBank/DDBJ whole genome shotgun (WGS) entry which is preliminary data.</text>
</comment>
<dbReference type="GO" id="GO:0006352">
    <property type="term" value="P:DNA-templated transcription initiation"/>
    <property type="evidence" value="ECO:0007669"/>
    <property type="project" value="InterPro"/>
</dbReference>
<evidence type="ECO:0000256" key="4">
    <source>
        <dbReference type="ARBA" id="ARBA00023163"/>
    </source>
</evidence>
<dbReference type="STRING" id="1503925.TH53_18960"/>
<evidence type="ECO:0000256" key="2">
    <source>
        <dbReference type="ARBA" id="ARBA00023015"/>
    </source>
</evidence>
<dbReference type="SMART" id="SM00421">
    <property type="entry name" value="HTH_LUXR"/>
    <property type="match status" value="1"/>
</dbReference>